<protein>
    <recommendedName>
        <fullName evidence="2">Alpha/beta hydrolase fold-3 domain-containing protein</fullName>
    </recommendedName>
</protein>
<dbReference type="Gene3D" id="3.40.50.1820">
    <property type="entry name" value="alpha/beta hydrolase"/>
    <property type="match status" value="1"/>
</dbReference>
<accession>A0A2S6BT79</accession>
<dbReference type="InterPro" id="IPR050300">
    <property type="entry name" value="GDXG_lipolytic_enzyme"/>
</dbReference>
<name>A0A2S6BT79_9PEZI</name>
<evidence type="ECO:0000313" key="4">
    <source>
        <dbReference type="Proteomes" id="UP000237631"/>
    </source>
</evidence>
<dbReference type="Pfam" id="PF07859">
    <property type="entry name" value="Abhydrolase_3"/>
    <property type="match status" value="1"/>
</dbReference>
<dbReference type="EMBL" id="PNEN01001778">
    <property type="protein sequence ID" value="PPJ50690.1"/>
    <property type="molecule type" value="Genomic_DNA"/>
</dbReference>
<evidence type="ECO:0000259" key="2">
    <source>
        <dbReference type="Pfam" id="PF07859"/>
    </source>
</evidence>
<dbReference type="PANTHER" id="PTHR48081">
    <property type="entry name" value="AB HYDROLASE SUPERFAMILY PROTEIN C4A8.06C"/>
    <property type="match status" value="1"/>
</dbReference>
<dbReference type="PANTHER" id="PTHR48081:SF8">
    <property type="entry name" value="ALPHA_BETA HYDROLASE FOLD-3 DOMAIN-CONTAINING PROTEIN-RELATED"/>
    <property type="match status" value="1"/>
</dbReference>
<evidence type="ECO:0000313" key="3">
    <source>
        <dbReference type="EMBL" id="PPJ50690.1"/>
    </source>
</evidence>
<gene>
    <name evidence="3" type="ORF">CBER1_07708</name>
</gene>
<dbReference type="GO" id="GO:0016787">
    <property type="term" value="F:hydrolase activity"/>
    <property type="evidence" value="ECO:0007669"/>
    <property type="project" value="UniProtKB-KW"/>
</dbReference>
<dbReference type="InterPro" id="IPR029058">
    <property type="entry name" value="AB_hydrolase_fold"/>
</dbReference>
<proteinExistence type="predicted"/>
<dbReference type="SUPFAM" id="SSF53474">
    <property type="entry name" value="alpha/beta-Hydrolases"/>
    <property type="match status" value="1"/>
</dbReference>
<comment type="caution">
    <text evidence="3">The sequence shown here is derived from an EMBL/GenBank/DDBJ whole genome shotgun (WGS) entry which is preliminary data.</text>
</comment>
<dbReference type="AlphaFoldDB" id="A0A2S6BT79"/>
<dbReference type="STRING" id="357750.A0A2S6BT79"/>
<organism evidence="3 4">
    <name type="scientific">Cercospora berteroae</name>
    <dbReference type="NCBI Taxonomy" id="357750"/>
    <lineage>
        <taxon>Eukaryota</taxon>
        <taxon>Fungi</taxon>
        <taxon>Dikarya</taxon>
        <taxon>Ascomycota</taxon>
        <taxon>Pezizomycotina</taxon>
        <taxon>Dothideomycetes</taxon>
        <taxon>Dothideomycetidae</taxon>
        <taxon>Mycosphaerellales</taxon>
        <taxon>Mycosphaerellaceae</taxon>
        <taxon>Cercospora</taxon>
    </lineage>
</organism>
<dbReference type="OrthoDB" id="408631at2759"/>
<reference evidence="4" key="1">
    <citation type="journal article" date="2017" name="bioRxiv">
        <title>Conservation of a gene cluster reveals novel cercosporin biosynthetic mechanisms and extends production to the genus Colletotrichum.</title>
        <authorList>
            <person name="de Jonge R."/>
            <person name="Ebert M.K."/>
            <person name="Huitt-Roehl C.R."/>
            <person name="Pal P."/>
            <person name="Suttle J.C."/>
            <person name="Spanner R.E."/>
            <person name="Neubauer J.D."/>
            <person name="Jurick W.M.II."/>
            <person name="Stott K.A."/>
            <person name="Secor G.A."/>
            <person name="Thomma B.P.H.J."/>
            <person name="Van de Peer Y."/>
            <person name="Townsend C.A."/>
            <person name="Bolton M.D."/>
        </authorList>
    </citation>
    <scope>NUCLEOTIDE SEQUENCE [LARGE SCALE GENOMIC DNA]</scope>
    <source>
        <strain evidence="4">CBS538.71</strain>
    </source>
</reference>
<dbReference type="Proteomes" id="UP000237631">
    <property type="component" value="Unassembled WGS sequence"/>
</dbReference>
<keyword evidence="4" id="KW-1185">Reference proteome</keyword>
<sequence>MLFKKDFTSMSREEILQLAEPTAEYQEMMDVWPPVRIDWQDTKSTLAKVRMQTELADEWDEPDREVEETSRQIPARDGYQLTLRIFESKRHTDPNGPIVVLWHGGGWVIGSPTMAASIARSLCKRLGAIVIAPNYRLAPEHVWPTSLNDAWDSFNWIRENEYDELNRHFIIGGISAGAHMALVIAHMAKDENLEPKITGVFSACGSIQPLNEEDLDPVYRERYLSRTQPECADNPVLSKEMKKFMTDCAKADPTSKLCMPLLWPGNEKHEGLPKVYQQVCGRDYSRDEALIFDDMLKKSGGKSRVNLYPGLPHCFWLALGGIPEYRQWEQDTISGFQWLLSND</sequence>
<feature type="domain" description="Alpha/beta hydrolase fold-3" evidence="2">
    <location>
        <begin position="99"/>
        <end position="316"/>
    </location>
</feature>
<evidence type="ECO:0000256" key="1">
    <source>
        <dbReference type="ARBA" id="ARBA00022801"/>
    </source>
</evidence>
<dbReference type="InterPro" id="IPR013094">
    <property type="entry name" value="AB_hydrolase_3"/>
</dbReference>
<keyword evidence="1" id="KW-0378">Hydrolase</keyword>